<evidence type="ECO:0008006" key="5">
    <source>
        <dbReference type="Google" id="ProtNLM"/>
    </source>
</evidence>
<sequence>MNKLCRRVSSLLVGACIAAPLSGWAEAASTDEKDNRPEASQEQRQIPQQDRKAWENAPMPNRQIIPPGVDMPIIIQEKPVNTGIVKQI</sequence>
<feature type="compositionally biased region" description="Basic and acidic residues" evidence="1">
    <location>
        <begin position="30"/>
        <end position="41"/>
    </location>
</feature>
<keyword evidence="4" id="KW-1185">Reference proteome</keyword>
<evidence type="ECO:0000256" key="1">
    <source>
        <dbReference type="SAM" id="MobiDB-lite"/>
    </source>
</evidence>
<comment type="caution">
    <text evidence="3">The sequence shown here is derived from an EMBL/GenBank/DDBJ whole genome shotgun (WGS) entry which is preliminary data.</text>
</comment>
<name>A0ABU9DA17_9PROT</name>
<organism evidence="3 4">
    <name type="scientific">Thermithiobacillus plumbiphilus</name>
    <dbReference type="NCBI Taxonomy" id="1729899"/>
    <lineage>
        <taxon>Bacteria</taxon>
        <taxon>Pseudomonadati</taxon>
        <taxon>Pseudomonadota</taxon>
        <taxon>Acidithiobacillia</taxon>
        <taxon>Acidithiobacillales</taxon>
        <taxon>Thermithiobacillaceae</taxon>
        <taxon>Thermithiobacillus</taxon>
    </lineage>
</organism>
<feature type="signal peptide" evidence="2">
    <location>
        <begin position="1"/>
        <end position="27"/>
    </location>
</feature>
<evidence type="ECO:0000313" key="3">
    <source>
        <dbReference type="EMBL" id="MEK8090347.1"/>
    </source>
</evidence>
<dbReference type="EMBL" id="JBBPCO010000011">
    <property type="protein sequence ID" value="MEK8090347.1"/>
    <property type="molecule type" value="Genomic_DNA"/>
</dbReference>
<evidence type="ECO:0000313" key="4">
    <source>
        <dbReference type="Proteomes" id="UP001446205"/>
    </source>
</evidence>
<proteinExistence type="predicted"/>
<accession>A0ABU9DA17</accession>
<feature type="chain" id="PRO_5047457053" description="Conjugal transfer protein TraN" evidence="2">
    <location>
        <begin position="28"/>
        <end position="88"/>
    </location>
</feature>
<dbReference type="Proteomes" id="UP001446205">
    <property type="component" value="Unassembled WGS sequence"/>
</dbReference>
<keyword evidence="2" id="KW-0732">Signal</keyword>
<evidence type="ECO:0000256" key="2">
    <source>
        <dbReference type="SAM" id="SignalP"/>
    </source>
</evidence>
<dbReference type="RefSeq" id="WP_341371403.1">
    <property type="nucleotide sequence ID" value="NZ_JBBPCO010000011.1"/>
</dbReference>
<feature type="region of interest" description="Disordered" evidence="1">
    <location>
        <begin position="28"/>
        <end position="68"/>
    </location>
</feature>
<protein>
    <recommendedName>
        <fullName evidence="5">Conjugal transfer protein TraN</fullName>
    </recommendedName>
</protein>
<reference evidence="3 4" key="1">
    <citation type="submission" date="2024-04" db="EMBL/GenBank/DDBJ databases">
        <authorList>
            <person name="Abashina T."/>
            <person name="Shaikin A."/>
        </authorList>
    </citation>
    <scope>NUCLEOTIDE SEQUENCE [LARGE SCALE GENOMIC DNA]</scope>
    <source>
        <strain evidence="3 4">AAFK</strain>
    </source>
</reference>
<gene>
    <name evidence="3" type="ORF">WOB96_11315</name>
</gene>